<dbReference type="Pfam" id="PF00296">
    <property type="entry name" value="Bac_luciferase"/>
    <property type="match status" value="1"/>
</dbReference>
<dbReference type="Gene3D" id="3.20.20.30">
    <property type="entry name" value="Luciferase-like domain"/>
    <property type="match status" value="1"/>
</dbReference>
<dbReference type="InterPro" id="IPR019951">
    <property type="entry name" value="F420_OxRdatse_Rv3520c_pred"/>
</dbReference>
<dbReference type="InterPro" id="IPR036661">
    <property type="entry name" value="Luciferase-like_sf"/>
</dbReference>
<dbReference type="SUPFAM" id="SSF51679">
    <property type="entry name" value="Bacterial luciferase-like"/>
    <property type="match status" value="1"/>
</dbReference>
<protein>
    <submittedName>
        <fullName evidence="3">Unannotated protein</fullName>
    </submittedName>
</protein>
<proteinExistence type="predicted"/>
<dbReference type="PANTHER" id="PTHR43244">
    <property type="match status" value="1"/>
</dbReference>
<dbReference type="EMBL" id="CAFAAB010000013">
    <property type="protein sequence ID" value="CAB4776363.1"/>
    <property type="molecule type" value="Genomic_DNA"/>
</dbReference>
<dbReference type="GO" id="GO:0016705">
    <property type="term" value="F:oxidoreductase activity, acting on paired donors, with incorporation or reduction of molecular oxygen"/>
    <property type="evidence" value="ECO:0007669"/>
    <property type="project" value="InterPro"/>
</dbReference>
<dbReference type="AlphaFoldDB" id="A0A6J6W009"/>
<gene>
    <name evidence="3" type="ORF">UFOPK2958_00217</name>
</gene>
<dbReference type="NCBIfam" id="TIGR03559">
    <property type="entry name" value="F420_Rv3520c"/>
    <property type="match status" value="1"/>
</dbReference>
<evidence type="ECO:0000259" key="2">
    <source>
        <dbReference type="Pfam" id="PF00296"/>
    </source>
</evidence>
<sequence length="349" mass="37801">MKLSTQLAYSGGFKEAARNVIEMEKAGLDIVWVAEAYGFDGPSLMGYLAALTEKVEIGSAILQIGSRTPTLMAMTAAGLDALSDGRFSLGIGASNPQVIEGFHGVPFTYPLGKTRETIEICREVWKREKPLEYHGKFYDMPLSKENGGSGLGKALKIIAHPVRSEIPIWVASLGDKNVEMTAELANGWIPILYIPERAKDVWGDALAAGEAKRDPKLGSLMTKAGGILAIGEGEDIVKLRELQRSQVALYVGGMGAKGRNFYNDLAVRYGYEKEAAIIQDLYLSGKKKEAEAAVPAEFCELTTLCGPKSYVAERVAAFKEAGVTHLDIYPMPQGDQTNADLIGMVKEMM</sequence>
<dbReference type="InterPro" id="IPR011251">
    <property type="entry name" value="Luciferase-like_dom"/>
</dbReference>
<dbReference type="CDD" id="cd01097">
    <property type="entry name" value="Tetrahydromethanopterin_reductase"/>
    <property type="match status" value="1"/>
</dbReference>
<dbReference type="PANTHER" id="PTHR43244:SF1">
    <property type="entry name" value="5,10-METHYLENETETRAHYDROMETHANOPTERIN REDUCTASE"/>
    <property type="match status" value="1"/>
</dbReference>
<feature type="domain" description="Luciferase-like" evidence="2">
    <location>
        <begin position="8"/>
        <end position="325"/>
    </location>
</feature>
<reference evidence="3" key="1">
    <citation type="submission" date="2020-05" db="EMBL/GenBank/DDBJ databases">
        <authorList>
            <person name="Chiriac C."/>
            <person name="Salcher M."/>
            <person name="Ghai R."/>
            <person name="Kavagutti S V."/>
        </authorList>
    </citation>
    <scope>NUCLEOTIDE SEQUENCE</scope>
</reference>
<keyword evidence="1" id="KW-0560">Oxidoreductase</keyword>
<dbReference type="InterPro" id="IPR050564">
    <property type="entry name" value="F420-G6PD/mer"/>
</dbReference>
<evidence type="ECO:0000256" key="1">
    <source>
        <dbReference type="ARBA" id="ARBA00023002"/>
    </source>
</evidence>
<accession>A0A6J6W009</accession>
<name>A0A6J6W009_9ZZZZ</name>
<evidence type="ECO:0000313" key="3">
    <source>
        <dbReference type="EMBL" id="CAB4776363.1"/>
    </source>
</evidence>
<organism evidence="3">
    <name type="scientific">freshwater metagenome</name>
    <dbReference type="NCBI Taxonomy" id="449393"/>
    <lineage>
        <taxon>unclassified sequences</taxon>
        <taxon>metagenomes</taxon>
        <taxon>ecological metagenomes</taxon>
    </lineage>
</organism>